<accession>A0A1M6KV96</accession>
<name>A0A1M6KV96_9FLAO</name>
<evidence type="ECO:0000313" key="2">
    <source>
        <dbReference type="Proteomes" id="UP000184432"/>
    </source>
</evidence>
<gene>
    <name evidence="1" type="ORF">SAMN04488508_11280</name>
</gene>
<dbReference type="EMBL" id="FQYP01000012">
    <property type="protein sequence ID" value="SHJ62782.1"/>
    <property type="molecule type" value="Genomic_DNA"/>
</dbReference>
<sequence length="405" mass="45736">MRIRIRHIILMGFSLLFSISFALLVQVEKPVQVTLKTTQKKYQAGDKIMLDFAYDSTLTFQLFLKNSYGSTLLTSSSGQFIIPEYLAKKRGTLDYFLIHNSKCVFKGDISIHANSDTLVELETYIGPPSIVAGDRDYTMHVVAPTDRYDNPLPDSTKVKFKHQFLGAEKEYEELTKDLIGWRNIFAYEKKGKLLVSSQIGETDSKEFSVEIYPALPEDFAIESFREHNYADGNQIITFSTGIVRDEFDNIVANGTMVNFVIKNQEGTLLKAQGTTVNGIALGKVLHPSYEDVWQVQAFVNGIAKSNTISVVFEAVLEDFEVDFDTSNREIVVGPLRSFMEQIIPDGALVKLEIYKDNKRIETKVKTSFEGEVRFILAEGFYPTGDYDFDISSLGVTKTFKNITLQ</sequence>
<dbReference type="RefSeq" id="WP_073321383.1">
    <property type="nucleotide sequence ID" value="NZ_FQYP01000012.1"/>
</dbReference>
<proteinExistence type="predicted"/>
<organism evidence="1 2">
    <name type="scientific">Aquimarina spongiae</name>
    <dbReference type="NCBI Taxonomy" id="570521"/>
    <lineage>
        <taxon>Bacteria</taxon>
        <taxon>Pseudomonadati</taxon>
        <taxon>Bacteroidota</taxon>
        <taxon>Flavobacteriia</taxon>
        <taxon>Flavobacteriales</taxon>
        <taxon>Flavobacteriaceae</taxon>
        <taxon>Aquimarina</taxon>
    </lineage>
</organism>
<dbReference type="OrthoDB" id="980944at2"/>
<protein>
    <submittedName>
        <fullName evidence="1">Uncharacterized protein</fullName>
    </submittedName>
</protein>
<dbReference type="STRING" id="570521.SAMN04488508_11280"/>
<keyword evidence="2" id="KW-1185">Reference proteome</keyword>
<dbReference type="Proteomes" id="UP000184432">
    <property type="component" value="Unassembled WGS sequence"/>
</dbReference>
<dbReference type="AlphaFoldDB" id="A0A1M6KV96"/>
<reference evidence="2" key="1">
    <citation type="submission" date="2016-11" db="EMBL/GenBank/DDBJ databases">
        <authorList>
            <person name="Varghese N."/>
            <person name="Submissions S."/>
        </authorList>
    </citation>
    <scope>NUCLEOTIDE SEQUENCE [LARGE SCALE GENOMIC DNA]</scope>
    <source>
        <strain evidence="2">DSM 22623</strain>
    </source>
</reference>
<evidence type="ECO:0000313" key="1">
    <source>
        <dbReference type="EMBL" id="SHJ62782.1"/>
    </source>
</evidence>